<gene>
    <name evidence="2" type="ORF">FHX33_002275</name>
</gene>
<dbReference type="Pfam" id="PF05014">
    <property type="entry name" value="Nuc_deoxyrib_tr"/>
    <property type="match status" value="1"/>
</dbReference>
<organism evidence="2 3">
    <name type="scientific">Leifsonia aquatica</name>
    <name type="common">Corynebacterium aquaticum</name>
    <dbReference type="NCBI Taxonomy" id="144185"/>
    <lineage>
        <taxon>Bacteria</taxon>
        <taxon>Bacillati</taxon>
        <taxon>Actinomycetota</taxon>
        <taxon>Actinomycetes</taxon>
        <taxon>Micrococcales</taxon>
        <taxon>Microbacteriaceae</taxon>
        <taxon>Leifsonia</taxon>
    </lineage>
</organism>
<dbReference type="InterPro" id="IPR029056">
    <property type="entry name" value="Ribokinase-like"/>
</dbReference>
<comment type="caution">
    <text evidence="2">The sequence shown here is derived from an EMBL/GenBank/DDBJ whole genome shotgun (WGS) entry which is preliminary data.</text>
</comment>
<evidence type="ECO:0000259" key="1">
    <source>
        <dbReference type="Pfam" id="PF00294"/>
    </source>
</evidence>
<dbReference type="AlphaFoldDB" id="A0A7W4UWR4"/>
<keyword evidence="3" id="KW-1185">Reference proteome</keyword>
<dbReference type="Gene3D" id="3.40.1190.20">
    <property type="match status" value="1"/>
</dbReference>
<dbReference type="Pfam" id="PF00294">
    <property type="entry name" value="PfkB"/>
    <property type="match status" value="1"/>
</dbReference>
<dbReference type="InterPro" id="IPR007710">
    <property type="entry name" value="Nucleoside_deoxyribTrfase"/>
</dbReference>
<feature type="domain" description="Carbohydrate kinase PfkB" evidence="1">
    <location>
        <begin position="143"/>
        <end position="248"/>
    </location>
</feature>
<dbReference type="RefSeq" id="WP_081703958.1">
    <property type="nucleotide sequence ID" value="NZ_JACHVP010000002.1"/>
</dbReference>
<accession>A0A7W4UWR4</accession>
<name>A0A7W4UWR4_LEIAQ</name>
<evidence type="ECO:0000313" key="3">
    <source>
        <dbReference type="Proteomes" id="UP000538196"/>
    </source>
</evidence>
<evidence type="ECO:0000313" key="2">
    <source>
        <dbReference type="EMBL" id="MBB2967512.1"/>
    </source>
</evidence>
<sequence>MIIVGGAYSEEVAYPERLNPLGGSGVHAARILRDCAPTLITAVESSAAGQLAELARNWPSAPLNLGRDSAVAFDYLTPVSTPTITGLQARLAQAVDVDHDDVLAYGMIEHAPSRKIRARRAVIDSQSPRGAGDPFISEVDAERTVLSANAREIAALAGGVSDVAVAAAAVRQRMDYEAVIVRCGARGFLVVDEHGPLWSNASPTPLVWSLGTGDVFSAVLAKTWFDGATVGEAAAIASTCTAWWSSTKNPDIPADLLQGGSIFDHFGIPRPQLFANAFRPRIYLAGPFFSAAERWLVELAKGVLSGLGGVPWSPFHQVGTGGMEVAEKDINGLRECDVVFALLDGYDPGTVYELGWAHALGIPVVAHSSQVNDEANKMIIGMGGELHSDLTSALYRAVWVGQGANHRPGRHAFPVDAELQAGAAWQS</sequence>
<dbReference type="InterPro" id="IPR011611">
    <property type="entry name" value="PfkB_dom"/>
</dbReference>
<protein>
    <recommendedName>
        <fullName evidence="1">Carbohydrate kinase PfkB domain-containing protein</fullName>
    </recommendedName>
</protein>
<proteinExistence type="predicted"/>
<reference evidence="2 3" key="1">
    <citation type="submission" date="2020-08" db="EMBL/GenBank/DDBJ databases">
        <title>Sequencing the genomes of 1000 actinobacteria strains.</title>
        <authorList>
            <person name="Klenk H.-P."/>
        </authorList>
    </citation>
    <scope>NUCLEOTIDE SEQUENCE [LARGE SCALE GENOMIC DNA]</scope>
    <source>
        <strain evidence="2 3">DSM 20146</strain>
    </source>
</reference>
<dbReference type="Gene3D" id="3.40.50.450">
    <property type="match status" value="1"/>
</dbReference>
<dbReference type="SUPFAM" id="SSF53613">
    <property type="entry name" value="Ribokinase-like"/>
    <property type="match status" value="1"/>
</dbReference>
<dbReference type="SUPFAM" id="SSF52309">
    <property type="entry name" value="N-(deoxy)ribosyltransferase-like"/>
    <property type="match status" value="1"/>
</dbReference>
<dbReference type="Proteomes" id="UP000538196">
    <property type="component" value="Unassembled WGS sequence"/>
</dbReference>
<dbReference type="EMBL" id="JACHVP010000002">
    <property type="protein sequence ID" value="MBB2967512.1"/>
    <property type="molecule type" value="Genomic_DNA"/>
</dbReference>